<dbReference type="AlphaFoldDB" id="A0A9Q8L4Q6"/>
<evidence type="ECO:0000313" key="1">
    <source>
        <dbReference type="EMBL" id="UJO10852.1"/>
    </source>
</evidence>
<reference evidence="1" key="2">
    <citation type="journal article" date="2022" name="Microb. Genom.">
        <title>A chromosome-scale genome assembly of the tomato pathogen Cladosporium fulvum reveals a compartmentalized genome architecture and the presence of a dispensable chromosome.</title>
        <authorList>
            <person name="Zaccaron A.Z."/>
            <person name="Chen L.H."/>
            <person name="Samaras A."/>
            <person name="Stergiopoulos I."/>
        </authorList>
    </citation>
    <scope>NUCLEOTIDE SEQUENCE</scope>
    <source>
        <strain evidence="1">Race5_Kim</strain>
    </source>
</reference>
<dbReference type="EMBL" id="CP090163">
    <property type="protein sequence ID" value="UJO10852.1"/>
    <property type="molecule type" value="Genomic_DNA"/>
</dbReference>
<keyword evidence="2" id="KW-1185">Reference proteome</keyword>
<protein>
    <submittedName>
        <fullName evidence="1">Uncharacterized protein</fullName>
    </submittedName>
</protein>
<dbReference type="GeneID" id="71980495"/>
<dbReference type="KEGG" id="ffu:CLAFUR5_00617"/>
<dbReference type="Proteomes" id="UP000756132">
    <property type="component" value="Chromosome 1"/>
</dbReference>
<proteinExistence type="predicted"/>
<gene>
    <name evidence="1" type="ORF">CLAFUR5_00617</name>
</gene>
<accession>A0A9Q8L4Q6</accession>
<dbReference type="RefSeq" id="XP_047755218.1">
    <property type="nucleotide sequence ID" value="XM_047899765.1"/>
</dbReference>
<organism evidence="1 2">
    <name type="scientific">Passalora fulva</name>
    <name type="common">Tomato leaf mold</name>
    <name type="synonym">Cladosporium fulvum</name>
    <dbReference type="NCBI Taxonomy" id="5499"/>
    <lineage>
        <taxon>Eukaryota</taxon>
        <taxon>Fungi</taxon>
        <taxon>Dikarya</taxon>
        <taxon>Ascomycota</taxon>
        <taxon>Pezizomycotina</taxon>
        <taxon>Dothideomycetes</taxon>
        <taxon>Dothideomycetidae</taxon>
        <taxon>Mycosphaerellales</taxon>
        <taxon>Mycosphaerellaceae</taxon>
        <taxon>Fulvia</taxon>
    </lineage>
</organism>
<reference evidence="1" key="1">
    <citation type="submission" date="2021-12" db="EMBL/GenBank/DDBJ databases">
        <authorList>
            <person name="Zaccaron A."/>
            <person name="Stergiopoulos I."/>
        </authorList>
    </citation>
    <scope>NUCLEOTIDE SEQUENCE</scope>
    <source>
        <strain evidence="1">Race5_Kim</strain>
    </source>
</reference>
<sequence length="137" mass="14884">MLATMLAIVITESIVKTVSMSWHLVIACVNGAPINSHYGMLSTEMNLTSCNHPSNIRNAVGTRSSVAMADLVTAVVLCSDTPPPVALTTEWLRCHRCNAVRCTARTTRSKEASNQRFFIPISPMCIPPIKWVSLAAN</sequence>
<evidence type="ECO:0000313" key="2">
    <source>
        <dbReference type="Proteomes" id="UP000756132"/>
    </source>
</evidence>
<name>A0A9Q8L4Q6_PASFU</name>